<dbReference type="InterPro" id="IPR013766">
    <property type="entry name" value="Thioredoxin_domain"/>
</dbReference>
<protein>
    <recommendedName>
        <fullName evidence="2">thioredoxin-dependent peroxiredoxin</fullName>
        <ecNumber evidence="2">1.11.1.24</ecNumber>
    </recommendedName>
    <alternativeName>
        <fullName evidence="8">Thioredoxin peroxidase</fullName>
    </alternativeName>
</protein>
<evidence type="ECO:0000256" key="5">
    <source>
        <dbReference type="ARBA" id="ARBA00023002"/>
    </source>
</evidence>
<keyword evidence="5" id="KW-0560">Oxidoreductase</keyword>
<dbReference type="InterPro" id="IPR000866">
    <property type="entry name" value="AhpC/TSA"/>
</dbReference>
<dbReference type="GO" id="GO:0008379">
    <property type="term" value="F:thioredoxin peroxidase activity"/>
    <property type="evidence" value="ECO:0007669"/>
    <property type="project" value="TreeGrafter"/>
</dbReference>
<keyword evidence="6" id="KW-1015">Disulfide bond</keyword>
<dbReference type="EMBL" id="RKLQ01000001">
    <property type="protein sequence ID" value="MBX0303347.1"/>
    <property type="molecule type" value="Genomic_DNA"/>
</dbReference>
<dbReference type="InterPro" id="IPR050924">
    <property type="entry name" value="Peroxiredoxin_BCP/PrxQ"/>
</dbReference>
<feature type="active site" description="Cysteine sulfenic acid (-SOH) intermediate; for peroxidase activity" evidence="11">
    <location>
        <position position="49"/>
    </location>
</feature>
<dbReference type="SUPFAM" id="SSF52833">
    <property type="entry name" value="Thioredoxin-like"/>
    <property type="match status" value="1"/>
</dbReference>
<dbReference type="PROSITE" id="PS51352">
    <property type="entry name" value="THIOREDOXIN_2"/>
    <property type="match status" value="1"/>
</dbReference>
<dbReference type="InterPro" id="IPR036249">
    <property type="entry name" value="Thioredoxin-like_sf"/>
</dbReference>
<evidence type="ECO:0000256" key="1">
    <source>
        <dbReference type="ARBA" id="ARBA00011245"/>
    </source>
</evidence>
<dbReference type="PANTHER" id="PTHR42801">
    <property type="entry name" value="THIOREDOXIN-DEPENDENT PEROXIDE REDUCTASE"/>
    <property type="match status" value="1"/>
</dbReference>
<evidence type="ECO:0000256" key="7">
    <source>
        <dbReference type="ARBA" id="ARBA00023284"/>
    </source>
</evidence>
<reference evidence="13" key="1">
    <citation type="submission" date="2021-06" db="EMBL/GenBank/DDBJ databases">
        <title>Halomicroarcula sp. F24A a new haloarchaeum isolated from saline soil.</title>
        <authorList>
            <person name="Duran-Viseras A."/>
            <person name="Sanchez-Porro C."/>
            <person name="Ventosa A."/>
        </authorList>
    </citation>
    <scope>NUCLEOTIDE SEQUENCE</scope>
    <source>
        <strain evidence="13">F24A</strain>
    </source>
</reference>
<keyword evidence="3" id="KW-0575">Peroxidase</keyword>
<evidence type="ECO:0000313" key="13">
    <source>
        <dbReference type="EMBL" id="MBX0303347.1"/>
    </source>
</evidence>
<dbReference type="Proteomes" id="UP000783863">
    <property type="component" value="Unassembled WGS sequence"/>
</dbReference>
<dbReference type="Pfam" id="PF00578">
    <property type="entry name" value="AhpC-TSA"/>
    <property type="match status" value="1"/>
</dbReference>
<evidence type="ECO:0000313" key="14">
    <source>
        <dbReference type="Proteomes" id="UP000783863"/>
    </source>
</evidence>
<dbReference type="InterPro" id="IPR024706">
    <property type="entry name" value="Peroxiredoxin_AhpC-typ"/>
</dbReference>
<accession>A0A8J7YD59</accession>
<evidence type="ECO:0000256" key="3">
    <source>
        <dbReference type="ARBA" id="ARBA00022559"/>
    </source>
</evidence>
<dbReference type="Gene3D" id="3.40.30.10">
    <property type="entry name" value="Glutaredoxin"/>
    <property type="match status" value="1"/>
</dbReference>
<dbReference type="PANTHER" id="PTHR42801:SF4">
    <property type="entry name" value="AHPC_TSA FAMILY PROTEIN"/>
    <property type="match status" value="1"/>
</dbReference>
<dbReference type="GO" id="GO:0034599">
    <property type="term" value="P:cellular response to oxidative stress"/>
    <property type="evidence" value="ECO:0007669"/>
    <property type="project" value="TreeGrafter"/>
</dbReference>
<keyword evidence="14" id="KW-1185">Reference proteome</keyword>
<dbReference type="GO" id="GO:0005737">
    <property type="term" value="C:cytoplasm"/>
    <property type="evidence" value="ECO:0007669"/>
    <property type="project" value="TreeGrafter"/>
</dbReference>
<dbReference type="PIRSF" id="PIRSF000239">
    <property type="entry name" value="AHPC"/>
    <property type="match status" value="1"/>
</dbReference>
<proteinExistence type="inferred from homology"/>
<dbReference type="RefSeq" id="WP_220587556.1">
    <property type="nucleotide sequence ID" value="NZ_RKLQ01000001.1"/>
</dbReference>
<comment type="catalytic activity">
    <reaction evidence="10">
        <text>a hydroperoxide + [thioredoxin]-dithiol = an alcohol + [thioredoxin]-disulfide + H2O</text>
        <dbReference type="Rhea" id="RHEA:62620"/>
        <dbReference type="Rhea" id="RHEA-COMP:10698"/>
        <dbReference type="Rhea" id="RHEA-COMP:10700"/>
        <dbReference type="ChEBI" id="CHEBI:15377"/>
        <dbReference type="ChEBI" id="CHEBI:29950"/>
        <dbReference type="ChEBI" id="CHEBI:30879"/>
        <dbReference type="ChEBI" id="CHEBI:35924"/>
        <dbReference type="ChEBI" id="CHEBI:50058"/>
        <dbReference type="EC" id="1.11.1.24"/>
    </reaction>
</comment>
<evidence type="ECO:0000256" key="6">
    <source>
        <dbReference type="ARBA" id="ARBA00023157"/>
    </source>
</evidence>
<dbReference type="AlphaFoldDB" id="A0A8J7YD59"/>
<comment type="subunit">
    <text evidence="1">Monomer.</text>
</comment>
<comment type="caution">
    <text evidence="13">The sequence shown here is derived from an EMBL/GenBank/DDBJ whole genome shotgun (WGS) entry which is preliminary data.</text>
</comment>
<dbReference type="EC" id="1.11.1.24" evidence="2"/>
<evidence type="ECO:0000256" key="9">
    <source>
        <dbReference type="ARBA" id="ARBA00038489"/>
    </source>
</evidence>
<evidence type="ECO:0000259" key="12">
    <source>
        <dbReference type="PROSITE" id="PS51352"/>
    </source>
</evidence>
<evidence type="ECO:0000256" key="11">
    <source>
        <dbReference type="PIRSR" id="PIRSR000239-1"/>
    </source>
</evidence>
<comment type="similarity">
    <text evidence="9">Belongs to the peroxiredoxin family. BCP/PrxQ subfamily.</text>
</comment>
<sequence length="163" mass="18412">MLSPGDTLSDFTLEGVDENGEINTFTLSELTDDAVAVLNVYVYDYSPVCTDQVCDISELEWLGINEDVNVVGISGDGPYSHQQFIEDNRIGYPLLCDTAEEIIEELGVLHEEKDGLRRVPQRSIFLIDSDRVVRWKWVAEDNWDEWDSGPIEALNDTISQIRA</sequence>
<name>A0A8J7YD59_9EURY</name>
<gene>
    <name evidence="13" type="ORF">EGD98_06635</name>
</gene>
<evidence type="ECO:0000256" key="4">
    <source>
        <dbReference type="ARBA" id="ARBA00022862"/>
    </source>
</evidence>
<organism evidence="13 14">
    <name type="scientific">Haloarcula salinisoli</name>
    <dbReference type="NCBI Taxonomy" id="2487746"/>
    <lineage>
        <taxon>Archaea</taxon>
        <taxon>Methanobacteriati</taxon>
        <taxon>Methanobacteriota</taxon>
        <taxon>Stenosarchaea group</taxon>
        <taxon>Halobacteria</taxon>
        <taxon>Halobacteriales</taxon>
        <taxon>Haloarculaceae</taxon>
        <taxon>Haloarcula</taxon>
    </lineage>
</organism>
<dbReference type="GO" id="GO:0045454">
    <property type="term" value="P:cell redox homeostasis"/>
    <property type="evidence" value="ECO:0007669"/>
    <property type="project" value="TreeGrafter"/>
</dbReference>
<keyword evidence="7" id="KW-0676">Redox-active center</keyword>
<evidence type="ECO:0000256" key="8">
    <source>
        <dbReference type="ARBA" id="ARBA00032824"/>
    </source>
</evidence>
<keyword evidence="4" id="KW-0049">Antioxidant</keyword>
<evidence type="ECO:0000256" key="2">
    <source>
        <dbReference type="ARBA" id="ARBA00013017"/>
    </source>
</evidence>
<feature type="domain" description="Thioredoxin" evidence="12">
    <location>
        <begin position="2"/>
        <end position="163"/>
    </location>
</feature>
<evidence type="ECO:0000256" key="10">
    <source>
        <dbReference type="ARBA" id="ARBA00049091"/>
    </source>
</evidence>